<dbReference type="InterPro" id="IPR010985">
    <property type="entry name" value="Ribbon_hlx_hlx"/>
</dbReference>
<accession>A0ABV7L218</accession>
<dbReference type="Gene3D" id="6.10.180.10">
    <property type="entry name" value="Antitoxin ParD"/>
    <property type="match status" value="1"/>
</dbReference>
<organism evidence="3 4">
    <name type="scientific">Marinibaculum pumilum</name>
    <dbReference type="NCBI Taxonomy" id="1766165"/>
    <lineage>
        <taxon>Bacteria</taxon>
        <taxon>Pseudomonadati</taxon>
        <taxon>Pseudomonadota</taxon>
        <taxon>Alphaproteobacteria</taxon>
        <taxon>Rhodospirillales</taxon>
        <taxon>Rhodospirillaceae</taxon>
        <taxon>Marinibaculum</taxon>
    </lineage>
</organism>
<sequence>MSMIQIRNVPDDLHRQLKARAALAGMSLSDYLLREIRQVAERPTLEELRQRLQSRTPPQLSESPIDALRAERDSR</sequence>
<keyword evidence="4" id="KW-1185">Reference proteome</keyword>
<evidence type="ECO:0000256" key="1">
    <source>
        <dbReference type="SAM" id="MobiDB-lite"/>
    </source>
</evidence>
<gene>
    <name evidence="3" type="ORF">ACFOGJ_13905</name>
</gene>
<evidence type="ECO:0000313" key="4">
    <source>
        <dbReference type="Proteomes" id="UP001595528"/>
    </source>
</evidence>
<dbReference type="RefSeq" id="WP_379901347.1">
    <property type="nucleotide sequence ID" value="NZ_JBHRTR010000028.1"/>
</dbReference>
<evidence type="ECO:0000313" key="3">
    <source>
        <dbReference type="EMBL" id="MFC3228332.1"/>
    </source>
</evidence>
<comment type="caution">
    <text evidence="3">The sequence shown here is derived from an EMBL/GenBank/DDBJ whole genome shotgun (WGS) entry which is preliminary data.</text>
</comment>
<dbReference type="InterPro" id="IPR038296">
    <property type="entry name" value="ParD_sf"/>
</dbReference>
<reference evidence="4" key="1">
    <citation type="journal article" date="2019" name="Int. J. Syst. Evol. Microbiol.">
        <title>The Global Catalogue of Microorganisms (GCM) 10K type strain sequencing project: providing services to taxonomists for standard genome sequencing and annotation.</title>
        <authorList>
            <consortium name="The Broad Institute Genomics Platform"/>
            <consortium name="The Broad Institute Genome Sequencing Center for Infectious Disease"/>
            <person name="Wu L."/>
            <person name="Ma J."/>
        </authorList>
    </citation>
    <scope>NUCLEOTIDE SEQUENCE [LARGE SCALE GENOMIC DNA]</scope>
    <source>
        <strain evidence="4">KCTC 42964</strain>
    </source>
</reference>
<evidence type="ECO:0000259" key="2">
    <source>
        <dbReference type="Pfam" id="PF22513"/>
    </source>
</evidence>
<feature type="region of interest" description="Disordered" evidence="1">
    <location>
        <begin position="49"/>
        <end position="75"/>
    </location>
</feature>
<name>A0ABV7L218_9PROT</name>
<dbReference type="InterPro" id="IPR053853">
    <property type="entry name" value="FitA-like_RHH"/>
</dbReference>
<dbReference type="SUPFAM" id="SSF47598">
    <property type="entry name" value="Ribbon-helix-helix"/>
    <property type="match status" value="1"/>
</dbReference>
<dbReference type="Proteomes" id="UP001595528">
    <property type="component" value="Unassembled WGS sequence"/>
</dbReference>
<proteinExistence type="predicted"/>
<feature type="compositionally biased region" description="Polar residues" evidence="1">
    <location>
        <begin position="51"/>
        <end position="62"/>
    </location>
</feature>
<feature type="domain" description="Antitoxin FitA-like ribbon-helix-helix" evidence="2">
    <location>
        <begin position="4"/>
        <end position="35"/>
    </location>
</feature>
<dbReference type="EMBL" id="JBHRTR010000028">
    <property type="protein sequence ID" value="MFC3228332.1"/>
    <property type="molecule type" value="Genomic_DNA"/>
</dbReference>
<protein>
    <recommendedName>
        <fullName evidence="2">Antitoxin FitA-like ribbon-helix-helix domain-containing protein</fullName>
    </recommendedName>
</protein>
<dbReference type="Pfam" id="PF22513">
    <property type="entry name" value="FitA-like_RHH"/>
    <property type="match status" value="1"/>
</dbReference>